<dbReference type="InterPro" id="IPR029016">
    <property type="entry name" value="GAF-like_dom_sf"/>
</dbReference>
<dbReference type="Proteomes" id="UP000641025">
    <property type="component" value="Unassembled WGS sequence"/>
</dbReference>
<protein>
    <submittedName>
        <fullName evidence="2">DUF4388 domain-containing protein</fullName>
    </submittedName>
</protein>
<gene>
    <name evidence="2" type="ORF">JFN90_02350</name>
</gene>
<dbReference type="EMBL" id="JAEMHK010000001">
    <property type="protein sequence ID" value="MBJ6798972.1"/>
    <property type="molecule type" value="Genomic_DNA"/>
</dbReference>
<dbReference type="SUPFAM" id="SSF160246">
    <property type="entry name" value="EspE N-terminal domain-like"/>
    <property type="match status" value="1"/>
</dbReference>
<organism evidence="2 3">
    <name type="scientific">Geomonas propionica</name>
    <dbReference type="NCBI Taxonomy" id="2798582"/>
    <lineage>
        <taxon>Bacteria</taxon>
        <taxon>Pseudomonadati</taxon>
        <taxon>Thermodesulfobacteriota</taxon>
        <taxon>Desulfuromonadia</taxon>
        <taxon>Geobacterales</taxon>
        <taxon>Geobacteraceae</taxon>
        <taxon>Geomonas</taxon>
    </lineage>
</organism>
<reference evidence="2 3" key="1">
    <citation type="submission" date="2020-12" db="EMBL/GenBank/DDBJ databases">
        <title>Geomonas sp. Red259, isolated from paddy soil.</title>
        <authorList>
            <person name="Xu Z."/>
            <person name="Zhang Z."/>
            <person name="Masuda Y."/>
            <person name="Itoh H."/>
            <person name="Senoo K."/>
        </authorList>
    </citation>
    <scope>NUCLEOTIDE SEQUENCE [LARGE SCALE GENOMIC DNA]</scope>
    <source>
        <strain evidence="2 3">Red259</strain>
    </source>
</reference>
<comment type="caution">
    <text evidence="2">The sequence shown here is derived from an EMBL/GenBank/DDBJ whole genome shotgun (WGS) entry which is preliminary data.</text>
</comment>
<dbReference type="PANTHER" id="PTHR36304">
    <property type="entry name" value="DOMAIN GTPASE-ACTIVATING PROTEIN, PUTATIVE-RELATED-RELATED"/>
    <property type="match status" value="1"/>
</dbReference>
<evidence type="ECO:0000313" key="2">
    <source>
        <dbReference type="EMBL" id="MBJ6798972.1"/>
    </source>
</evidence>
<name>A0ABS0YM00_9BACT</name>
<evidence type="ECO:0000259" key="1">
    <source>
        <dbReference type="Pfam" id="PF14332"/>
    </source>
</evidence>
<keyword evidence="3" id="KW-1185">Reference proteome</keyword>
<sequence length="572" mass="62408">MSFEGDLDHLPLVDVIQLLHQTGKTGTLTLRGAKGESQLVFRDGFIVSANHVNNSIRIGQVMLDMGLLSREALEKALIQQRDAGDDRKPIIQMLIEDGTVPTQSAYQGLEALIEMTIVEVLTWSRGTFCLEVDKVVVSDEYRYFPEQINMNTQSILMDALRIYDERKRDGTLTPESIFGNIAAPEAQRSSSAELSAAELSAADLGLEELEGLERHIPTFFAALQEEVPDTPASRLQGELAGIPAREQQELFHYLEQLPSRAAASGSDLGVVLLTTERLMRECCATVCGPRFICATDDPDQLDPIIDQALSREKSPLLLLDAGEPSARNGRDLAALVKQKRERFPELTIALLATPVDYPLCAAAQESGVSALLPRPSREQRPGTFISDTIDSCRTLAAYLDHDHGKPAQDQSAKVRNQLLALSEQRDPPEVTFALLQAACAVFRRGVTLVVVRSELIAERAIGVDAAGAVTSVKLRLSAPADSLYQRALNGEICYTEADQTLRDTMYAAIGAPLTGKALLLPIKSFGRVIAIIYADFGPGSGTDPQLPLLEILSQHAGLVIDNILYRKRCAQK</sequence>
<proteinExistence type="predicted"/>
<dbReference type="InterPro" id="IPR025497">
    <property type="entry name" value="PatA-like_N"/>
</dbReference>
<dbReference type="InterPro" id="IPR037257">
    <property type="entry name" value="T2SS_E_N_sf"/>
</dbReference>
<dbReference type="RefSeq" id="WP_199393487.1">
    <property type="nucleotide sequence ID" value="NZ_JAEMHK010000001.1"/>
</dbReference>
<accession>A0ABS0YM00</accession>
<dbReference type="PANTHER" id="PTHR36304:SF4">
    <property type="entry name" value="DUF4388 DOMAIN-CONTAINING PROTEIN"/>
    <property type="match status" value="1"/>
</dbReference>
<dbReference type="Gene3D" id="3.30.450.40">
    <property type="match status" value="1"/>
</dbReference>
<feature type="domain" description="PatA-like N-terminal" evidence="1">
    <location>
        <begin position="4"/>
        <end position="167"/>
    </location>
</feature>
<dbReference type="Pfam" id="PF14332">
    <property type="entry name" value="DUF4388"/>
    <property type="match status" value="1"/>
</dbReference>
<evidence type="ECO:0000313" key="3">
    <source>
        <dbReference type="Proteomes" id="UP000641025"/>
    </source>
</evidence>